<dbReference type="InterPro" id="IPR017853">
    <property type="entry name" value="GH"/>
</dbReference>
<keyword evidence="3 7" id="KW-0378">Hydrolase</keyword>
<dbReference type="Gene3D" id="2.60.40.10">
    <property type="entry name" value="Immunoglobulins"/>
    <property type="match status" value="2"/>
</dbReference>
<evidence type="ECO:0000256" key="8">
    <source>
        <dbReference type="SAM" id="SignalP"/>
    </source>
</evidence>
<dbReference type="Pfam" id="PF00553">
    <property type="entry name" value="CBM_2"/>
    <property type="match status" value="1"/>
</dbReference>
<evidence type="ECO:0000256" key="1">
    <source>
        <dbReference type="ARBA" id="ARBA00009121"/>
    </source>
</evidence>
<dbReference type="Gene3D" id="3.20.20.80">
    <property type="entry name" value="Glycosidases"/>
    <property type="match status" value="1"/>
</dbReference>
<evidence type="ECO:0000259" key="10">
    <source>
        <dbReference type="PROSITE" id="PS51173"/>
    </source>
</evidence>
<dbReference type="CDD" id="cd02871">
    <property type="entry name" value="GH18_chitinase_D-like"/>
    <property type="match status" value="1"/>
</dbReference>
<dbReference type="PROSITE" id="PS51910">
    <property type="entry name" value="GH18_2"/>
    <property type="match status" value="1"/>
</dbReference>
<dbReference type="PROSITE" id="PS00561">
    <property type="entry name" value="CBM2_A"/>
    <property type="match status" value="1"/>
</dbReference>
<dbReference type="Pfam" id="PF00041">
    <property type="entry name" value="fn3"/>
    <property type="match status" value="2"/>
</dbReference>
<comment type="caution">
    <text evidence="12">The sequence shown here is derived from an EMBL/GenBank/DDBJ whole genome shotgun (WGS) entry which is preliminary data.</text>
</comment>
<dbReference type="InterPro" id="IPR050542">
    <property type="entry name" value="Glycosyl_Hydrlase18_Chitinase"/>
</dbReference>
<dbReference type="SUPFAM" id="SSF49384">
    <property type="entry name" value="Carbohydrate-binding domain"/>
    <property type="match status" value="1"/>
</dbReference>
<evidence type="ECO:0000256" key="4">
    <source>
        <dbReference type="ARBA" id="ARBA00023277"/>
    </source>
</evidence>
<keyword evidence="13" id="KW-1185">Reference proteome</keyword>
<dbReference type="SMART" id="SM00060">
    <property type="entry name" value="FN3"/>
    <property type="match status" value="2"/>
</dbReference>
<dbReference type="InterPro" id="IPR012291">
    <property type="entry name" value="CBM2_carb-bd_dom_sf"/>
</dbReference>
<dbReference type="Proteomes" id="UP000604117">
    <property type="component" value="Unassembled WGS sequence"/>
</dbReference>
<dbReference type="InterPro" id="IPR001579">
    <property type="entry name" value="Glyco_hydro_18_chit_AS"/>
</dbReference>
<proteinExistence type="inferred from homology"/>
<dbReference type="Gene3D" id="2.60.40.290">
    <property type="match status" value="1"/>
</dbReference>
<dbReference type="SMART" id="SM00637">
    <property type="entry name" value="CBD_II"/>
    <property type="match status" value="1"/>
</dbReference>
<dbReference type="SMART" id="SM00636">
    <property type="entry name" value="Glyco_18"/>
    <property type="match status" value="1"/>
</dbReference>
<feature type="domain" description="Fibronectin type-III" evidence="9">
    <location>
        <begin position="144"/>
        <end position="226"/>
    </location>
</feature>
<evidence type="ECO:0000259" key="11">
    <source>
        <dbReference type="PROSITE" id="PS51910"/>
    </source>
</evidence>
<dbReference type="Pfam" id="PF00704">
    <property type="entry name" value="Glyco_hydro_18"/>
    <property type="match status" value="1"/>
</dbReference>
<keyword evidence="6" id="KW-0624">Polysaccharide degradation</keyword>
<gene>
    <name evidence="12" type="ORF">Asi02nite_40770</name>
</gene>
<evidence type="ECO:0000259" key="9">
    <source>
        <dbReference type="PROSITE" id="PS50853"/>
    </source>
</evidence>
<dbReference type="InterPro" id="IPR036116">
    <property type="entry name" value="FN3_sf"/>
</dbReference>
<reference evidence="12 13" key="1">
    <citation type="submission" date="2021-01" db="EMBL/GenBank/DDBJ databases">
        <title>Whole genome shotgun sequence of Asanoa siamensis NBRC 107932.</title>
        <authorList>
            <person name="Komaki H."/>
            <person name="Tamura T."/>
        </authorList>
    </citation>
    <scope>NUCLEOTIDE SEQUENCE [LARGE SCALE GENOMIC DNA]</scope>
    <source>
        <strain evidence="12 13">NBRC 107932</strain>
    </source>
</reference>
<dbReference type="SUPFAM" id="SSF49265">
    <property type="entry name" value="Fibronectin type III"/>
    <property type="match status" value="1"/>
</dbReference>
<dbReference type="InterPro" id="IPR001919">
    <property type="entry name" value="CBD2"/>
</dbReference>
<evidence type="ECO:0000256" key="3">
    <source>
        <dbReference type="ARBA" id="ARBA00022801"/>
    </source>
</evidence>
<feature type="chain" id="PRO_5046888972" description="chitinase" evidence="8">
    <location>
        <begin position="30"/>
        <end position="618"/>
    </location>
</feature>
<dbReference type="PROSITE" id="PS50853">
    <property type="entry name" value="FN3"/>
    <property type="match status" value="2"/>
</dbReference>
<dbReference type="InterPro" id="IPR003961">
    <property type="entry name" value="FN3_dom"/>
</dbReference>
<dbReference type="InterPro" id="IPR018366">
    <property type="entry name" value="CBM2_CS"/>
</dbReference>
<feature type="domain" description="Fibronectin type-III" evidence="9">
    <location>
        <begin position="234"/>
        <end position="316"/>
    </location>
</feature>
<dbReference type="InterPro" id="IPR001223">
    <property type="entry name" value="Glyco_hydro18_cat"/>
</dbReference>
<evidence type="ECO:0000256" key="7">
    <source>
        <dbReference type="RuleBase" id="RU000489"/>
    </source>
</evidence>
<keyword evidence="4" id="KW-0119">Carbohydrate metabolism</keyword>
<evidence type="ECO:0000256" key="5">
    <source>
        <dbReference type="ARBA" id="ARBA00023295"/>
    </source>
</evidence>
<dbReference type="PROSITE" id="PS01095">
    <property type="entry name" value="GH18_1"/>
    <property type="match status" value="1"/>
</dbReference>
<comment type="similarity">
    <text evidence="1">Belongs to the glycosyl hydrolase 18 family. Chitinase class II subfamily.</text>
</comment>
<dbReference type="InterPro" id="IPR013783">
    <property type="entry name" value="Ig-like_fold"/>
</dbReference>
<protein>
    <recommendedName>
        <fullName evidence="2">chitinase</fullName>
        <ecNumber evidence="2">3.2.1.14</ecNumber>
    </recommendedName>
</protein>
<feature type="domain" description="CBM2" evidence="10">
    <location>
        <begin position="25"/>
        <end position="134"/>
    </location>
</feature>
<dbReference type="SUPFAM" id="SSF51445">
    <property type="entry name" value="(Trans)glycosidases"/>
    <property type="match status" value="1"/>
</dbReference>
<evidence type="ECO:0000313" key="13">
    <source>
        <dbReference type="Proteomes" id="UP000604117"/>
    </source>
</evidence>
<dbReference type="PANTHER" id="PTHR45708">
    <property type="entry name" value="ENDOCHITINASE"/>
    <property type="match status" value="1"/>
</dbReference>
<dbReference type="InterPro" id="IPR008965">
    <property type="entry name" value="CBM2/CBM3_carb-bd_dom_sf"/>
</dbReference>
<feature type="domain" description="GH18" evidence="11">
    <location>
        <begin position="324"/>
        <end position="617"/>
    </location>
</feature>
<dbReference type="PROSITE" id="PS51173">
    <property type="entry name" value="CBM2"/>
    <property type="match status" value="1"/>
</dbReference>
<accession>A0ABQ4CTF7</accession>
<dbReference type="EC" id="3.2.1.14" evidence="2"/>
<feature type="signal peptide" evidence="8">
    <location>
        <begin position="1"/>
        <end position="29"/>
    </location>
</feature>
<dbReference type="EMBL" id="BONE01000032">
    <property type="protein sequence ID" value="GIF74559.1"/>
    <property type="molecule type" value="Genomic_DNA"/>
</dbReference>
<keyword evidence="8" id="KW-0732">Signal</keyword>
<evidence type="ECO:0000313" key="12">
    <source>
        <dbReference type="EMBL" id="GIF74559.1"/>
    </source>
</evidence>
<organism evidence="12 13">
    <name type="scientific">Asanoa siamensis</name>
    <dbReference type="NCBI Taxonomy" id="926357"/>
    <lineage>
        <taxon>Bacteria</taxon>
        <taxon>Bacillati</taxon>
        <taxon>Actinomycetota</taxon>
        <taxon>Actinomycetes</taxon>
        <taxon>Micromonosporales</taxon>
        <taxon>Micromonosporaceae</taxon>
        <taxon>Asanoa</taxon>
    </lineage>
</organism>
<dbReference type="CDD" id="cd00063">
    <property type="entry name" value="FN3"/>
    <property type="match status" value="2"/>
</dbReference>
<keyword evidence="5 7" id="KW-0326">Glycosidase</keyword>
<evidence type="ECO:0000256" key="6">
    <source>
        <dbReference type="ARBA" id="ARBA00023326"/>
    </source>
</evidence>
<evidence type="ECO:0000256" key="2">
    <source>
        <dbReference type="ARBA" id="ARBA00012729"/>
    </source>
</evidence>
<dbReference type="PANTHER" id="PTHR45708:SF49">
    <property type="entry name" value="ENDOCHITINASE"/>
    <property type="match status" value="1"/>
</dbReference>
<dbReference type="InterPro" id="IPR011583">
    <property type="entry name" value="Chitinase_II/V-like_cat"/>
</dbReference>
<name>A0ABQ4CTF7_9ACTN</name>
<sequence>MRLRTLMVTAAVTLLGGVAAVVGATPAMAAGPTATFVKTSDWGSGWEGRYTITNGGTTTMNGWTVAFDLPAGSSVSSFWDADLTRTGQRFAFRNKSWNGTLAPGASASFGLIGAGAGAGSPANCTLNGASCGGTTDPGTQPPGTPGAPSVTGVTQTSISLSWGASSGTVTGYRVYEGSTVRATVTGTSATIGGLTANTAHTYTVAAYNAAGESARSAAVTGTTSGGTGPQVPGTPGNVRVTGTTGSAISLAWNASTGTVTGYRVYEGSTVRATVTGLAATISGLPACAARTYTVAAYNSAGESARSAAVSGTTTGCSTGPLPAHFLTGYWHNFVNPAVELRLRDVPAAYDLIAVAFAEATSTPGAVTFAVDPGLSTALGGYSDADFRADLATLKSRGKKVILSVGGEAGRVAVNDATSATNFSNSMFNLIQSYGFDGVDIDLENGLNPTFMAQALRNLRSRVGANLIITMAPQTIDMQNPTVSYFKLALDIRDILTVVHTQFYNSGSMLGCDQSFAYSQGTVNFMTALACIQLEAGLRPDQVALGLPAGPGAAGGGVVAPSMVNQALDCLARGTNCGSFRPPRTYPGIRGAMTWSINWDVSNGNQFANTVDPHLATLP</sequence>